<evidence type="ECO:0000259" key="6">
    <source>
        <dbReference type="PROSITE" id="PS51352"/>
    </source>
</evidence>
<dbReference type="Gene3D" id="3.40.30.10">
    <property type="entry name" value="Glutaredoxin"/>
    <property type="match status" value="1"/>
</dbReference>
<proteinExistence type="predicted"/>
<sequence>MAHLRDASARPRARRAVADRALAAAALVGVLALAGCSQSSGVTNEGSDVTGQGYVSGDGSVKTWAPDDRSDPVTVTGTDFAGDPVDTSDHQGTVVLLNTWYAGCAPCRAEAPTLVALAEEHPDDVQIIGINGVDDAGAAQAFERTFSVPYPSIADTTGAAVATLQGTVPLQAVPTTVVLDQQGRVAARVIGEAEASTLDAIVGDVLAEDA</sequence>
<keyword evidence="3" id="KW-0735">Signal-anchor</keyword>
<protein>
    <submittedName>
        <fullName evidence="7">Thiol-disulfide isomerase/thioredoxin</fullName>
    </submittedName>
</protein>
<keyword evidence="5" id="KW-0676">Redox-active center</keyword>
<keyword evidence="2" id="KW-0201">Cytochrome c-type biogenesis</keyword>
<evidence type="ECO:0000313" key="8">
    <source>
        <dbReference type="Proteomes" id="UP000231693"/>
    </source>
</evidence>
<gene>
    <name evidence="7" type="ORF">CLV28_0589</name>
</gene>
<keyword evidence="7" id="KW-0413">Isomerase</keyword>
<organism evidence="7 8">
    <name type="scientific">Sediminihabitans luteus</name>
    <dbReference type="NCBI Taxonomy" id="1138585"/>
    <lineage>
        <taxon>Bacteria</taxon>
        <taxon>Bacillati</taxon>
        <taxon>Actinomycetota</taxon>
        <taxon>Actinomycetes</taxon>
        <taxon>Micrococcales</taxon>
        <taxon>Cellulomonadaceae</taxon>
        <taxon>Sediminihabitans</taxon>
    </lineage>
</organism>
<dbReference type="InterPro" id="IPR013766">
    <property type="entry name" value="Thioredoxin_domain"/>
</dbReference>
<feature type="domain" description="Thioredoxin" evidence="6">
    <location>
        <begin position="64"/>
        <end position="207"/>
    </location>
</feature>
<dbReference type="GO" id="GO:0016853">
    <property type="term" value="F:isomerase activity"/>
    <property type="evidence" value="ECO:0007669"/>
    <property type="project" value="UniProtKB-KW"/>
</dbReference>
<keyword evidence="4" id="KW-1015">Disulfide bond</keyword>
<dbReference type="EMBL" id="PGFE01000001">
    <property type="protein sequence ID" value="PJJ77370.1"/>
    <property type="molecule type" value="Genomic_DNA"/>
</dbReference>
<dbReference type="PANTHER" id="PTHR42852:SF6">
    <property type="entry name" value="THIOL:DISULFIDE INTERCHANGE PROTEIN DSBE"/>
    <property type="match status" value="1"/>
</dbReference>
<name>A0A2M9CZN8_9CELL</name>
<evidence type="ECO:0000256" key="2">
    <source>
        <dbReference type="ARBA" id="ARBA00022748"/>
    </source>
</evidence>
<dbReference type="InterPro" id="IPR013740">
    <property type="entry name" value="Redoxin"/>
</dbReference>
<dbReference type="Proteomes" id="UP000231693">
    <property type="component" value="Unassembled WGS sequence"/>
</dbReference>
<dbReference type="GO" id="GO:0017004">
    <property type="term" value="P:cytochrome complex assembly"/>
    <property type="evidence" value="ECO:0007669"/>
    <property type="project" value="UniProtKB-KW"/>
</dbReference>
<dbReference type="SUPFAM" id="SSF52833">
    <property type="entry name" value="Thioredoxin-like"/>
    <property type="match status" value="1"/>
</dbReference>
<comment type="caution">
    <text evidence="7">The sequence shown here is derived from an EMBL/GenBank/DDBJ whole genome shotgun (WGS) entry which is preliminary data.</text>
</comment>
<dbReference type="InterPro" id="IPR036249">
    <property type="entry name" value="Thioredoxin-like_sf"/>
</dbReference>
<dbReference type="CDD" id="cd02966">
    <property type="entry name" value="TlpA_like_family"/>
    <property type="match status" value="1"/>
</dbReference>
<dbReference type="AlphaFoldDB" id="A0A2M9CZN8"/>
<dbReference type="OrthoDB" id="9796554at2"/>
<dbReference type="GO" id="GO:0030313">
    <property type="term" value="C:cell envelope"/>
    <property type="evidence" value="ECO:0007669"/>
    <property type="project" value="UniProtKB-SubCell"/>
</dbReference>
<comment type="subcellular location">
    <subcellularLocation>
        <location evidence="1">Cell envelope</location>
    </subcellularLocation>
</comment>
<keyword evidence="8" id="KW-1185">Reference proteome</keyword>
<accession>A0A2M9CZN8</accession>
<evidence type="ECO:0000256" key="1">
    <source>
        <dbReference type="ARBA" id="ARBA00004196"/>
    </source>
</evidence>
<keyword evidence="3" id="KW-0812">Transmembrane</keyword>
<evidence type="ECO:0000256" key="3">
    <source>
        <dbReference type="ARBA" id="ARBA00022968"/>
    </source>
</evidence>
<reference evidence="7 8" key="1">
    <citation type="submission" date="2017-11" db="EMBL/GenBank/DDBJ databases">
        <title>Genomic Encyclopedia of Archaeal and Bacterial Type Strains, Phase II (KMG-II): From Individual Species to Whole Genera.</title>
        <authorList>
            <person name="Goeker M."/>
        </authorList>
    </citation>
    <scope>NUCLEOTIDE SEQUENCE [LARGE SCALE GENOMIC DNA]</scope>
    <source>
        <strain evidence="7 8">DSM 25478</strain>
    </source>
</reference>
<evidence type="ECO:0000256" key="4">
    <source>
        <dbReference type="ARBA" id="ARBA00023157"/>
    </source>
</evidence>
<dbReference type="GO" id="GO:0016491">
    <property type="term" value="F:oxidoreductase activity"/>
    <property type="evidence" value="ECO:0007669"/>
    <property type="project" value="InterPro"/>
</dbReference>
<evidence type="ECO:0000313" key="7">
    <source>
        <dbReference type="EMBL" id="PJJ77370.1"/>
    </source>
</evidence>
<dbReference type="RefSeq" id="WP_100421770.1">
    <property type="nucleotide sequence ID" value="NZ_BOOX01000003.1"/>
</dbReference>
<dbReference type="PROSITE" id="PS51352">
    <property type="entry name" value="THIOREDOXIN_2"/>
    <property type="match status" value="1"/>
</dbReference>
<dbReference type="PANTHER" id="PTHR42852">
    <property type="entry name" value="THIOL:DISULFIDE INTERCHANGE PROTEIN DSBE"/>
    <property type="match status" value="1"/>
</dbReference>
<evidence type="ECO:0000256" key="5">
    <source>
        <dbReference type="ARBA" id="ARBA00023284"/>
    </source>
</evidence>
<dbReference type="Pfam" id="PF08534">
    <property type="entry name" value="Redoxin"/>
    <property type="match status" value="1"/>
</dbReference>
<dbReference type="InterPro" id="IPR050553">
    <property type="entry name" value="Thioredoxin_ResA/DsbE_sf"/>
</dbReference>